<sequence>MNQNPGIIGKKIGMTQIFTENGEVLRVTVIQAGCVVVGKRTLEKDGYSALILGLDDRKEKHTNKPLAGYYKATGVSPKRHLRELRCPPEHAAKFEVGSVLKVEDVFETGQYVDAQSRTRGRGFSGVIRRWSMAGSVGSHGTHEYFRHGGSIGTNMTPGRTLPGLKMPGHYGDETVTIHSQRLIKVIPEDQLILIEGGVPGPDGSFVVVRGAVKKAKKRWNVARAPEGKKKKG</sequence>
<evidence type="ECO:0000313" key="11">
    <source>
        <dbReference type="Proteomes" id="UP000019678"/>
    </source>
</evidence>
<dbReference type="InterPro" id="IPR019927">
    <property type="entry name" value="Ribosomal_uL3_bac/org-type"/>
</dbReference>
<evidence type="ECO:0000256" key="2">
    <source>
        <dbReference type="ARBA" id="ARBA00022730"/>
    </source>
</evidence>
<evidence type="ECO:0000256" key="8">
    <source>
        <dbReference type="RuleBase" id="RU003905"/>
    </source>
</evidence>
<dbReference type="STRING" id="1192034.CAP_0887"/>
<dbReference type="Pfam" id="PF00297">
    <property type="entry name" value="Ribosomal_L3"/>
    <property type="match status" value="1"/>
</dbReference>
<keyword evidence="5 7" id="KW-0687">Ribonucleoprotein</keyword>
<comment type="caution">
    <text evidence="10">The sequence shown here is derived from an EMBL/GenBank/DDBJ whole genome shotgun (WGS) entry which is preliminary data.</text>
</comment>
<evidence type="ECO:0000256" key="9">
    <source>
        <dbReference type="RuleBase" id="RU003906"/>
    </source>
</evidence>
<dbReference type="AlphaFoldDB" id="A0A017STR1"/>
<dbReference type="InterPro" id="IPR009000">
    <property type="entry name" value="Transl_B-barrel_sf"/>
</dbReference>
<dbReference type="eggNOG" id="COG0087">
    <property type="taxonomic scope" value="Bacteria"/>
</dbReference>
<dbReference type="Gene3D" id="3.30.160.810">
    <property type="match status" value="1"/>
</dbReference>
<dbReference type="PROSITE" id="PS00474">
    <property type="entry name" value="RIBOSOMAL_L3"/>
    <property type="match status" value="1"/>
</dbReference>
<evidence type="ECO:0000256" key="4">
    <source>
        <dbReference type="ARBA" id="ARBA00022980"/>
    </source>
</evidence>
<proteinExistence type="inferred from homology"/>
<dbReference type="FunFam" id="3.30.160.810:FF:000001">
    <property type="entry name" value="50S ribosomal protein L3"/>
    <property type="match status" value="1"/>
</dbReference>
<evidence type="ECO:0000256" key="3">
    <source>
        <dbReference type="ARBA" id="ARBA00022884"/>
    </source>
</evidence>
<dbReference type="HAMAP" id="MF_01325_B">
    <property type="entry name" value="Ribosomal_uL3_B"/>
    <property type="match status" value="1"/>
</dbReference>
<keyword evidence="3 7" id="KW-0694">RNA-binding</keyword>
<keyword evidence="2 7" id="KW-0699">rRNA-binding</keyword>
<evidence type="ECO:0000256" key="7">
    <source>
        <dbReference type="HAMAP-Rule" id="MF_01325"/>
    </source>
</evidence>
<dbReference type="PANTHER" id="PTHR11229:SF16">
    <property type="entry name" value="LARGE RIBOSOMAL SUBUNIT PROTEIN UL3C"/>
    <property type="match status" value="1"/>
</dbReference>
<gene>
    <name evidence="7" type="primary">rplC</name>
    <name evidence="10" type="ORF">CAP_0887</name>
</gene>
<name>A0A017STR1_9BACT</name>
<evidence type="ECO:0000256" key="5">
    <source>
        <dbReference type="ARBA" id="ARBA00023274"/>
    </source>
</evidence>
<evidence type="ECO:0000313" key="10">
    <source>
        <dbReference type="EMBL" id="EYF00359.1"/>
    </source>
</evidence>
<dbReference type="EMBL" id="ASRX01000114">
    <property type="protein sequence ID" value="EYF00359.1"/>
    <property type="molecule type" value="Genomic_DNA"/>
</dbReference>
<dbReference type="GO" id="GO:0019843">
    <property type="term" value="F:rRNA binding"/>
    <property type="evidence" value="ECO:0007669"/>
    <property type="project" value="UniProtKB-UniRule"/>
</dbReference>
<dbReference type="Proteomes" id="UP000019678">
    <property type="component" value="Unassembled WGS sequence"/>
</dbReference>
<reference evidence="10 11" key="1">
    <citation type="submission" date="2013-05" db="EMBL/GenBank/DDBJ databases">
        <title>Genome assembly of Chondromyces apiculatus DSM 436.</title>
        <authorList>
            <person name="Sharma G."/>
            <person name="Khatri I."/>
            <person name="Kaur C."/>
            <person name="Mayilraj S."/>
            <person name="Subramanian S."/>
        </authorList>
    </citation>
    <scope>NUCLEOTIDE SEQUENCE [LARGE SCALE GENOMIC DNA]</scope>
    <source>
        <strain evidence="10 11">DSM 436</strain>
    </source>
</reference>
<evidence type="ECO:0000256" key="1">
    <source>
        <dbReference type="ARBA" id="ARBA00006540"/>
    </source>
</evidence>
<dbReference type="InterPro" id="IPR000597">
    <property type="entry name" value="Ribosomal_uL3"/>
</dbReference>
<dbReference type="GO" id="GO:0006412">
    <property type="term" value="P:translation"/>
    <property type="evidence" value="ECO:0007669"/>
    <property type="project" value="UniProtKB-UniRule"/>
</dbReference>
<dbReference type="GO" id="GO:0003735">
    <property type="term" value="F:structural constituent of ribosome"/>
    <property type="evidence" value="ECO:0007669"/>
    <property type="project" value="UniProtKB-UniRule"/>
</dbReference>
<dbReference type="RefSeq" id="WP_081865802.1">
    <property type="nucleotide sequence ID" value="NZ_ASRX01000114.1"/>
</dbReference>
<accession>A0A017STR1</accession>
<comment type="subunit">
    <text evidence="7 9">Part of the 50S ribosomal subunit. Forms a cluster with proteins L14 and L19.</text>
</comment>
<keyword evidence="4 7" id="KW-0689">Ribosomal protein</keyword>
<evidence type="ECO:0000256" key="6">
    <source>
        <dbReference type="ARBA" id="ARBA00035243"/>
    </source>
</evidence>
<organism evidence="10 11">
    <name type="scientific">Chondromyces apiculatus DSM 436</name>
    <dbReference type="NCBI Taxonomy" id="1192034"/>
    <lineage>
        <taxon>Bacteria</taxon>
        <taxon>Pseudomonadati</taxon>
        <taxon>Myxococcota</taxon>
        <taxon>Polyangia</taxon>
        <taxon>Polyangiales</taxon>
        <taxon>Polyangiaceae</taxon>
        <taxon>Chondromyces</taxon>
    </lineage>
</organism>
<dbReference type="SUPFAM" id="SSF50447">
    <property type="entry name" value="Translation proteins"/>
    <property type="match status" value="1"/>
</dbReference>
<keyword evidence="11" id="KW-1185">Reference proteome</keyword>
<dbReference type="Gene3D" id="2.40.30.10">
    <property type="entry name" value="Translation factors"/>
    <property type="match status" value="1"/>
</dbReference>
<comment type="similarity">
    <text evidence="1 7 8">Belongs to the universal ribosomal protein uL3 family.</text>
</comment>
<dbReference type="PANTHER" id="PTHR11229">
    <property type="entry name" value="50S RIBOSOMAL PROTEIN L3"/>
    <property type="match status" value="1"/>
</dbReference>
<dbReference type="NCBIfam" id="TIGR03625">
    <property type="entry name" value="L3_bact"/>
    <property type="match status" value="1"/>
</dbReference>
<protein>
    <recommendedName>
        <fullName evidence="6 7">Large ribosomal subunit protein uL3</fullName>
    </recommendedName>
</protein>
<dbReference type="GO" id="GO:0022625">
    <property type="term" value="C:cytosolic large ribosomal subunit"/>
    <property type="evidence" value="ECO:0007669"/>
    <property type="project" value="TreeGrafter"/>
</dbReference>
<dbReference type="FunFam" id="2.40.30.10:FF:000004">
    <property type="entry name" value="50S ribosomal protein L3"/>
    <property type="match status" value="1"/>
</dbReference>
<dbReference type="OrthoDB" id="9806135at2"/>
<dbReference type="InterPro" id="IPR019926">
    <property type="entry name" value="Ribosomal_uL3_CS"/>
</dbReference>
<comment type="function">
    <text evidence="7 9">One of the primary rRNA binding proteins, it binds directly near the 3'-end of the 23S rRNA, where it nucleates assembly of the 50S subunit.</text>
</comment>